<reference evidence="3 4" key="1">
    <citation type="submission" date="2020-01" db="EMBL/GenBank/DDBJ databases">
        <title>Complete genome sequence of Chitinophaga sp. H33E-04 isolated from quinoa roots.</title>
        <authorList>
            <person name="Weon H.-Y."/>
            <person name="Lee S.A."/>
        </authorList>
    </citation>
    <scope>NUCLEOTIDE SEQUENCE [LARGE SCALE GENOMIC DNA]</scope>
    <source>
        <strain evidence="3 4">H33E-04</strain>
    </source>
</reference>
<evidence type="ECO:0000313" key="4">
    <source>
        <dbReference type="Proteomes" id="UP000476411"/>
    </source>
</evidence>
<name>A0A6B9ZD39_9BACT</name>
<feature type="transmembrane region" description="Helical" evidence="1">
    <location>
        <begin position="61"/>
        <end position="81"/>
    </location>
</feature>
<proteinExistence type="predicted"/>
<keyword evidence="1" id="KW-1133">Transmembrane helix</keyword>
<feature type="domain" description="Heparan-alpha-glucosaminide N-acetyltransferase catalytic" evidence="2">
    <location>
        <begin position="12"/>
        <end position="242"/>
    </location>
</feature>
<dbReference type="Proteomes" id="UP000476411">
    <property type="component" value="Chromosome"/>
</dbReference>
<evidence type="ECO:0000256" key="1">
    <source>
        <dbReference type="SAM" id="Phobius"/>
    </source>
</evidence>
<dbReference type="Pfam" id="PF07786">
    <property type="entry name" value="HGSNAT_cat"/>
    <property type="match status" value="1"/>
</dbReference>
<dbReference type="EMBL" id="CP048113">
    <property type="protein sequence ID" value="QHS59669.1"/>
    <property type="molecule type" value="Genomic_DNA"/>
</dbReference>
<keyword evidence="1" id="KW-0812">Transmembrane</keyword>
<dbReference type="PANTHER" id="PTHR40407:SF1">
    <property type="entry name" value="HEPARAN-ALPHA-GLUCOSAMINIDE N-ACETYLTRANSFERASE CATALYTIC DOMAIN-CONTAINING PROTEIN"/>
    <property type="match status" value="1"/>
</dbReference>
<keyword evidence="1" id="KW-0472">Membrane</keyword>
<dbReference type="RefSeq" id="WP_162331364.1">
    <property type="nucleotide sequence ID" value="NZ_CP048113.1"/>
</dbReference>
<organism evidence="3 4">
    <name type="scientific">Chitinophaga agri</name>
    <dbReference type="NCBI Taxonomy" id="2703787"/>
    <lineage>
        <taxon>Bacteria</taxon>
        <taxon>Pseudomonadati</taxon>
        <taxon>Bacteroidota</taxon>
        <taxon>Chitinophagia</taxon>
        <taxon>Chitinophagales</taxon>
        <taxon>Chitinophagaceae</taxon>
        <taxon>Chitinophaga</taxon>
    </lineage>
</organism>
<feature type="transmembrane region" description="Helical" evidence="1">
    <location>
        <begin position="361"/>
        <end position="384"/>
    </location>
</feature>
<feature type="transmembrane region" description="Helical" evidence="1">
    <location>
        <begin position="316"/>
        <end position="341"/>
    </location>
</feature>
<dbReference type="InterPro" id="IPR012429">
    <property type="entry name" value="HGSNAT_cat"/>
</dbReference>
<protein>
    <submittedName>
        <fullName evidence="3">DUF1624 domain-containing protein</fullName>
    </submittedName>
</protein>
<evidence type="ECO:0000259" key="2">
    <source>
        <dbReference type="Pfam" id="PF07786"/>
    </source>
</evidence>
<keyword evidence="4" id="KW-1185">Reference proteome</keyword>
<sequence length="401" mass="45409">MDTCVAAIKSRRIESIDLLRGIIMIIMSLDHVRDYFHAYSYVYDPTDLQHTTGPIFLTRWITHYCAPTFMLLAGISACMYGAKNGKKALSYFLFTRGLWLVFVELFFVTLAWTFNPHYPVFILQVIWAFGIAMILLSLLVQLPRKVLLPLGVLLIAAHNMLDNVHVPGDSIPAFIWSALHDPNFAGFQFGPFHPIIGYPVLPWLGIITFGYCVGSLYTPAVTPEKRKQWLRNLGLGSILLFIVLRWMNIYGDRSPWSVQDNWLLTLFSFVNTTKYPPSLLFILMTTGPSLLFLAYAERPLNKLTAALTVFGRVPMFFYLLHIPLIHGLGVLAAALSGHGAASMVDLTTWVTANDQLKGYGFSLPVVYGVWVLVIALLYPLSLWFSKYKQANQAHKKWLSYF</sequence>
<dbReference type="PANTHER" id="PTHR40407">
    <property type="entry name" value="MEMBRANE PROTEIN-LIKE PROTEIN"/>
    <property type="match status" value="1"/>
</dbReference>
<feature type="transmembrane region" description="Helical" evidence="1">
    <location>
        <begin position="195"/>
        <end position="217"/>
    </location>
</feature>
<feature type="transmembrane region" description="Helical" evidence="1">
    <location>
        <begin position="229"/>
        <end position="247"/>
    </location>
</feature>
<evidence type="ECO:0000313" key="3">
    <source>
        <dbReference type="EMBL" id="QHS59669.1"/>
    </source>
</evidence>
<feature type="transmembrane region" description="Helical" evidence="1">
    <location>
        <begin position="93"/>
        <end position="114"/>
    </location>
</feature>
<dbReference type="AlphaFoldDB" id="A0A6B9ZD39"/>
<dbReference type="KEGG" id="chih:GWR21_08705"/>
<feature type="transmembrane region" description="Helical" evidence="1">
    <location>
        <begin position="275"/>
        <end position="295"/>
    </location>
</feature>
<accession>A0A6B9ZD39</accession>
<gene>
    <name evidence="3" type="ORF">GWR21_08705</name>
</gene>
<feature type="transmembrane region" description="Helical" evidence="1">
    <location>
        <begin position="120"/>
        <end position="139"/>
    </location>
</feature>